<proteinExistence type="predicted"/>
<protein>
    <submittedName>
        <fullName evidence="2">Phage portal protein</fullName>
    </submittedName>
</protein>
<dbReference type="EMBL" id="JACBXX010000125">
    <property type="protein sequence ID" value="NYS96612.1"/>
    <property type="molecule type" value="Genomic_DNA"/>
</dbReference>
<name>A0A7Z0M742_9STRE</name>
<organism evidence="2 3">
    <name type="scientific">Streptococcus danieliae</name>
    <dbReference type="NCBI Taxonomy" id="747656"/>
    <lineage>
        <taxon>Bacteria</taxon>
        <taxon>Bacillati</taxon>
        <taxon>Bacillota</taxon>
        <taxon>Bacilli</taxon>
        <taxon>Lactobacillales</taxon>
        <taxon>Streptococcaceae</taxon>
        <taxon>Streptococcus</taxon>
    </lineage>
</organism>
<reference evidence="2 3" key="1">
    <citation type="submission" date="2020-07" db="EMBL/GenBank/DDBJ databases">
        <title>MOT database genomes.</title>
        <authorList>
            <person name="Joseph S."/>
            <person name="Aduse-Opoku J."/>
            <person name="Hashim A."/>
            <person name="Wade W."/>
            <person name="Curtis M."/>
        </authorList>
    </citation>
    <scope>NUCLEOTIDE SEQUENCE [LARGE SCALE GENOMIC DNA]</scope>
    <source>
        <strain evidence="2 3">STR</strain>
    </source>
</reference>
<sequence length="504" mass="57626">MVETTQHATDDKLQEGQYIPRSYQFERDMEPSTLEKREDFLRFSDKANAHFMFHSADKLVREDRDPAELKRMVSNFFDNQMERLKILESYSNGNNYTILNGRKRLEPEKADYRIRHDLGGQASRFFTGYTVGQPISIGCIDTELELTSIDDFNSYNDIEALNRELVYDASRFGRAFELHYFDEFEQPSVSLIDAKEMFTVRSADVRKEIIAAVHCPIYNGEMFVTVYTDQEIVSYDNDWKEIDRKTNPFKMVPVVEWQNNRERLGDWEKGIPIIDAYDAAESDTANYMSDLNDATLVIKGDVQSTGMNASDLMKMKQANMLILESGVSSNGQQTNLEAGYIYKQYDVSGVEAYKSRLIKDFFRIVGLPNLQDDATFSATSGIAIRYKLVDLQQVTSVKRGFFIKALKRRYKLLQTLAENLKGIEAVDANLLTFTFHENLPTDVWAEIQSAINSGMEISQETLLESASFTDTRTEKSRIMREQGASDGEIRQIVGDSDVGQEASE</sequence>
<feature type="region of interest" description="Disordered" evidence="1">
    <location>
        <begin position="469"/>
        <end position="504"/>
    </location>
</feature>
<evidence type="ECO:0000313" key="2">
    <source>
        <dbReference type="EMBL" id="NYS96612.1"/>
    </source>
</evidence>
<evidence type="ECO:0000256" key="1">
    <source>
        <dbReference type="SAM" id="MobiDB-lite"/>
    </source>
</evidence>
<dbReference type="InterPro" id="IPR006428">
    <property type="entry name" value="Portal_SPP1-type"/>
</dbReference>
<feature type="compositionally biased region" description="Basic and acidic residues" evidence="1">
    <location>
        <begin position="471"/>
        <end position="480"/>
    </location>
</feature>
<dbReference type="NCBIfam" id="TIGR01538">
    <property type="entry name" value="portal_SPP1"/>
    <property type="match status" value="1"/>
</dbReference>
<evidence type="ECO:0000313" key="3">
    <source>
        <dbReference type="Proteomes" id="UP000589521"/>
    </source>
</evidence>
<dbReference type="Proteomes" id="UP000589521">
    <property type="component" value="Unassembled WGS sequence"/>
</dbReference>
<dbReference type="InterPro" id="IPR021145">
    <property type="entry name" value="Portal_protein_SPP1_Gp6-like"/>
</dbReference>
<accession>A0A7Z0M742</accession>
<gene>
    <name evidence="2" type="ORF">HZY94_05400</name>
</gene>
<dbReference type="AlphaFoldDB" id="A0A7Z0M742"/>
<comment type="caution">
    <text evidence="2">The sequence shown here is derived from an EMBL/GenBank/DDBJ whole genome shotgun (WGS) entry which is preliminary data.</text>
</comment>
<dbReference type="RefSeq" id="WP_179925332.1">
    <property type="nucleotide sequence ID" value="NZ_JACBXX010000125.1"/>
</dbReference>
<dbReference type="Pfam" id="PF05133">
    <property type="entry name" value="SPP1_portal"/>
    <property type="match status" value="1"/>
</dbReference>